<dbReference type="GO" id="GO:0000166">
    <property type="term" value="F:nucleotide binding"/>
    <property type="evidence" value="ECO:0007669"/>
    <property type="project" value="UniProtKB-KW"/>
</dbReference>
<reference evidence="13" key="1">
    <citation type="submission" date="2016-05" db="EMBL/GenBank/DDBJ databases">
        <title>Draft genome of Corynebacterium afermentans subsp. afermentans LCDC 88199T.</title>
        <authorList>
            <person name="Bernier A.-M."/>
            <person name="Bernard K."/>
        </authorList>
    </citation>
    <scope>NUCLEOTIDE SEQUENCE [LARGE SCALE GENOMIC DNA]</scope>
    <source>
        <strain evidence="13">NML02-A-017</strain>
    </source>
</reference>
<dbReference type="FunFam" id="1.10.285.10:FF:000001">
    <property type="entry name" value="Glutamate dehydrogenase"/>
    <property type="match status" value="1"/>
</dbReference>
<organism evidence="12 13">
    <name type="scientific">Eikenella longinqua</name>
    <dbReference type="NCBI Taxonomy" id="1795827"/>
    <lineage>
        <taxon>Bacteria</taxon>
        <taxon>Pseudomonadati</taxon>
        <taxon>Pseudomonadota</taxon>
        <taxon>Betaproteobacteria</taxon>
        <taxon>Neisseriales</taxon>
        <taxon>Neisseriaceae</taxon>
        <taxon>Eikenella</taxon>
    </lineage>
</organism>
<feature type="binding site" evidence="8">
    <location>
        <position position="89"/>
    </location>
    <ligand>
        <name>substrate</name>
    </ligand>
</feature>
<dbReference type="Gene3D" id="3.40.50.10860">
    <property type="entry name" value="Leucine Dehydrogenase, chain A, domain 1"/>
    <property type="match status" value="1"/>
</dbReference>
<dbReference type="InterPro" id="IPR046346">
    <property type="entry name" value="Aminoacid_DH-like_N_sf"/>
</dbReference>
<sequence length="445" mass="48317">MSNLNTLFQQIKQRDPEQATFHQAVEEVFGSLAPFLSKNPQYTKHNLLGRLVEPERVILFRISWVDDQGQVQVNRGYRVQMNSAIGPYKGGLRFHPTVNLGVLKFLAFEQVFKNGLTTLPMGGGKGGSDFDPKGKSDGEVMRFCQAFMTELARHIGADLDVPAGDIGVGAREIGYLYGQYKRVRNEFASVLTGKGLSYGGSLIRPEATGYGTVYFTENMLKTRNDSIKGKRVVISGSGNVAQYAAQKALQLGAKVQTVSDSGGFVKFADSGMTEAQWQALSELKNVRRERLSVYAKEQGLEYHEGKRPWHVPCDVALPCATQNELNGEEAQALLKNGCICVAEGANMPSTLDAVKAFTDAKILYAPGKASNAGGVATSGLEMSQNAIRLSWSSEEVDSRLFDIMGNIHENCVANGTENGYTNYVNGANIAGFKKVADAMLAQGVV</sequence>
<dbReference type="RefSeq" id="WP_067593854.1">
    <property type="nucleotide sequence ID" value="NZ_LXSL01000028.1"/>
</dbReference>
<evidence type="ECO:0000256" key="7">
    <source>
        <dbReference type="PIRSR" id="PIRSR000185-1"/>
    </source>
</evidence>
<evidence type="ECO:0000313" key="12">
    <source>
        <dbReference type="EMBL" id="OAM26747.1"/>
    </source>
</evidence>
<dbReference type="CDD" id="cd05313">
    <property type="entry name" value="NAD_bind_2_Glu_DH"/>
    <property type="match status" value="1"/>
</dbReference>
<dbReference type="SUPFAM" id="SSF51735">
    <property type="entry name" value="NAD(P)-binding Rossmann-fold domains"/>
    <property type="match status" value="1"/>
</dbReference>
<dbReference type="InterPro" id="IPR006095">
    <property type="entry name" value="Glu/Leu/Phe/Val/Trp_DH"/>
</dbReference>
<protein>
    <recommendedName>
        <fullName evidence="6">Glutamate dehydrogenase</fullName>
    </recommendedName>
</protein>
<dbReference type="FunFam" id="3.40.50.720:FF:000030">
    <property type="entry name" value="Glutamate dehydrogenase"/>
    <property type="match status" value="1"/>
</dbReference>
<dbReference type="EMBL" id="LXSL01000028">
    <property type="protein sequence ID" value="OAM26747.1"/>
    <property type="molecule type" value="Genomic_DNA"/>
</dbReference>
<evidence type="ECO:0000256" key="3">
    <source>
        <dbReference type="ARBA" id="ARBA00011643"/>
    </source>
</evidence>
<dbReference type="InterPro" id="IPR033524">
    <property type="entry name" value="Glu/Leu/Phe/Val_DH_AS"/>
</dbReference>
<dbReference type="GO" id="GO:0004354">
    <property type="term" value="F:glutamate dehydrogenase (NADP+) activity"/>
    <property type="evidence" value="ECO:0007669"/>
    <property type="project" value="UniProtKB-EC"/>
</dbReference>
<evidence type="ECO:0000256" key="6">
    <source>
        <dbReference type="PIRNR" id="PIRNR000185"/>
    </source>
</evidence>
<evidence type="ECO:0000313" key="13">
    <source>
        <dbReference type="Proteomes" id="UP000077885"/>
    </source>
</evidence>
<dbReference type="InterPro" id="IPR036291">
    <property type="entry name" value="NAD(P)-bd_dom_sf"/>
</dbReference>
<evidence type="ECO:0000259" key="11">
    <source>
        <dbReference type="SMART" id="SM00839"/>
    </source>
</evidence>
<dbReference type="GO" id="GO:0006537">
    <property type="term" value="P:glutamate biosynthetic process"/>
    <property type="evidence" value="ECO:0007669"/>
    <property type="project" value="TreeGrafter"/>
</dbReference>
<dbReference type="OrthoDB" id="9803297at2"/>
<feature type="binding site" evidence="8">
    <location>
        <position position="110"/>
    </location>
    <ligand>
        <name>substrate</name>
    </ligand>
</feature>
<evidence type="ECO:0000256" key="2">
    <source>
        <dbReference type="ARBA" id="ARBA00006382"/>
    </source>
</evidence>
<dbReference type="InterPro" id="IPR014362">
    <property type="entry name" value="Glu_DH"/>
</dbReference>
<accession>A0A1A9RWV5</accession>
<evidence type="ECO:0000256" key="5">
    <source>
        <dbReference type="ARBA" id="ARBA00048584"/>
    </source>
</evidence>
<dbReference type="FunFam" id="3.40.50.10860:FF:000002">
    <property type="entry name" value="Glutamate dehydrogenase"/>
    <property type="match status" value="1"/>
</dbReference>
<comment type="catalytic activity">
    <reaction evidence="5">
        <text>L-glutamate + NADP(+) + H2O = 2-oxoglutarate + NH4(+) + NADPH + H(+)</text>
        <dbReference type="Rhea" id="RHEA:11612"/>
        <dbReference type="ChEBI" id="CHEBI:15377"/>
        <dbReference type="ChEBI" id="CHEBI:15378"/>
        <dbReference type="ChEBI" id="CHEBI:16810"/>
        <dbReference type="ChEBI" id="CHEBI:28938"/>
        <dbReference type="ChEBI" id="CHEBI:29985"/>
        <dbReference type="ChEBI" id="CHEBI:57783"/>
        <dbReference type="ChEBI" id="CHEBI:58349"/>
        <dbReference type="EC" id="1.4.1.4"/>
    </reaction>
</comment>
<dbReference type="GO" id="GO:0005829">
    <property type="term" value="C:cytosol"/>
    <property type="evidence" value="ECO:0007669"/>
    <property type="project" value="TreeGrafter"/>
</dbReference>
<dbReference type="SMART" id="SM00839">
    <property type="entry name" value="ELFV_dehydrog"/>
    <property type="match status" value="1"/>
</dbReference>
<feature type="active site" description="Proton donor" evidence="7">
    <location>
        <position position="125"/>
    </location>
</feature>
<evidence type="ECO:0000256" key="1">
    <source>
        <dbReference type="ARBA" id="ARBA00003868"/>
    </source>
</evidence>
<evidence type="ECO:0000256" key="9">
    <source>
        <dbReference type="PIRSR" id="PIRSR000185-3"/>
    </source>
</evidence>
<dbReference type="Pfam" id="PF02812">
    <property type="entry name" value="ELFV_dehydrog_N"/>
    <property type="match status" value="1"/>
</dbReference>
<keyword evidence="13" id="KW-1185">Reference proteome</keyword>
<comment type="similarity">
    <text evidence="2 6 10">Belongs to the Glu/Leu/Phe/Val dehydrogenases family.</text>
</comment>
<feature type="binding site" evidence="8">
    <location>
        <position position="164"/>
    </location>
    <ligand>
        <name>substrate</name>
    </ligand>
</feature>
<evidence type="ECO:0000256" key="10">
    <source>
        <dbReference type="RuleBase" id="RU004417"/>
    </source>
</evidence>
<comment type="function">
    <text evidence="1">Catalyzes the reversible oxidative deamination of glutamate to alpha-ketoglutarate and ammonia.</text>
</comment>
<dbReference type="AlphaFoldDB" id="A0A1A9RWV5"/>
<feature type="binding site" evidence="8">
    <location>
        <position position="208"/>
    </location>
    <ligand>
        <name>NAD(+)</name>
        <dbReference type="ChEBI" id="CHEBI:57540"/>
    </ligand>
</feature>
<dbReference type="PRINTS" id="PR00082">
    <property type="entry name" value="GLFDHDRGNASE"/>
</dbReference>
<keyword evidence="4 6" id="KW-0560">Oxidoreductase</keyword>
<dbReference type="Pfam" id="PF00208">
    <property type="entry name" value="ELFV_dehydrog"/>
    <property type="match status" value="1"/>
</dbReference>
<proteinExistence type="inferred from homology"/>
<dbReference type="Proteomes" id="UP000077885">
    <property type="component" value="Unassembled WGS sequence"/>
</dbReference>
<dbReference type="STRING" id="1795827.A7P95_08285"/>
<keyword evidence="8" id="KW-0547">Nucleotide-binding</keyword>
<feature type="domain" description="Glutamate/phenylalanine/leucine/valine/L-tryptophan dehydrogenase C-terminal" evidence="11">
    <location>
        <begin position="201"/>
        <end position="443"/>
    </location>
</feature>
<dbReference type="InterPro" id="IPR050724">
    <property type="entry name" value="Glu_Leu_Phe_Val_DH"/>
</dbReference>
<dbReference type="PIRSF" id="PIRSF000185">
    <property type="entry name" value="Glu_DH"/>
    <property type="match status" value="1"/>
</dbReference>
<evidence type="ECO:0000256" key="8">
    <source>
        <dbReference type="PIRSR" id="PIRSR000185-2"/>
    </source>
</evidence>
<dbReference type="InterPro" id="IPR033922">
    <property type="entry name" value="NAD_bind_Glu_DH"/>
</dbReference>
<keyword evidence="8" id="KW-0520">NAD</keyword>
<dbReference type="SUPFAM" id="SSF53223">
    <property type="entry name" value="Aminoacid dehydrogenase-like, N-terminal domain"/>
    <property type="match status" value="1"/>
</dbReference>
<dbReference type="NCBIfam" id="NF006929">
    <property type="entry name" value="PRK09414.1"/>
    <property type="match status" value="1"/>
</dbReference>
<evidence type="ECO:0000256" key="4">
    <source>
        <dbReference type="ARBA" id="ARBA00023002"/>
    </source>
</evidence>
<feature type="binding site" evidence="8">
    <location>
        <position position="113"/>
    </location>
    <ligand>
        <name>substrate</name>
    </ligand>
</feature>
<name>A0A1A9RWV5_9NEIS</name>
<feature type="binding site" evidence="8">
    <location>
        <position position="239"/>
    </location>
    <ligand>
        <name>NAD(+)</name>
        <dbReference type="ChEBI" id="CHEBI:57540"/>
    </ligand>
</feature>
<dbReference type="Gene3D" id="3.40.50.720">
    <property type="entry name" value="NAD(P)-binding Rossmann-like Domain"/>
    <property type="match status" value="1"/>
</dbReference>
<dbReference type="Gene3D" id="1.10.285.10">
    <property type="entry name" value="Glutamate Dehydrogenase, chain A, domain 3"/>
    <property type="match status" value="2"/>
</dbReference>
<feature type="site" description="Important for catalysis" evidence="9">
    <location>
        <position position="165"/>
    </location>
</feature>
<dbReference type="PANTHER" id="PTHR43571:SF1">
    <property type="entry name" value="NADP-SPECIFIC GLUTAMATE DEHYDROGENASE 1-RELATED"/>
    <property type="match status" value="1"/>
</dbReference>
<dbReference type="PROSITE" id="PS00074">
    <property type="entry name" value="GLFV_DEHYDROGENASE"/>
    <property type="match status" value="1"/>
</dbReference>
<comment type="caution">
    <text evidence="12">The sequence shown here is derived from an EMBL/GenBank/DDBJ whole genome shotgun (WGS) entry which is preliminary data.</text>
</comment>
<gene>
    <name evidence="12" type="ORF">A7P95_08285</name>
</gene>
<dbReference type="PANTHER" id="PTHR43571">
    <property type="entry name" value="NADP-SPECIFIC GLUTAMATE DEHYDROGENASE 1-RELATED"/>
    <property type="match status" value="1"/>
</dbReference>
<dbReference type="InterPro" id="IPR006097">
    <property type="entry name" value="Glu/Leu/Phe/Val/Trp_DH_dimer"/>
</dbReference>
<comment type="subunit">
    <text evidence="3">Homohexamer.</text>
</comment>
<dbReference type="InterPro" id="IPR006096">
    <property type="entry name" value="Glu/Leu/Phe/Val/Trp_DH_C"/>
</dbReference>
<feature type="binding site" evidence="8">
    <location>
        <position position="378"/>
    </location>
    <ligand>
        <name>substrate</name>
    </ligand>
</feature>